<feature type="non-terminal residue" evidence="2">
    <location>
        <position position="1"/>
    </location>
</feature>
<feature type="region of interest" description="Disordered" evidence="1">
    <location>
        <begin position="1"/>
        <end position="110"/>
    </location>
</feature>
<evidence type="ECO:0000256" key="1">
    <source>
        <dbReference type="SAM" id="MobiDB-lite"/>
    </source>
</evidence>
<dbReference type="RefSeq" id="XP_028154621.1">
    <property type="nucleotide sequence ID" value="XM_028298820.1"/>
</dbReference>
<name>A0A6P7GXZ3_DIAVI</name>
<feature type="compositionally biased region" description="Polar residues" evidence="1">
    <location>
        <begin position="61"/>
        <end position="71"/>
    </location>
</feature>
<feature type="compositionally biased region" description="Polar residues" evidence="1">
    <location>
        <begin position="24"/>
        <end position="37"/>
    </location>
</feature>
<feature type="compositionally biased region" description="Basic and acidic residues" evidence="1">
    <location>
        <begin position="39"/>
        <end position="60"/>
    </location>
</feature>
<sequence>MSKKPSGAQNLKRKAAQEDLQRKLSGSLNMFLKQNETTDVEKRKKMKEKERSRHFSEEKQSTSFSSPLTTDLQDEDKEVKEKTSDLPKLDENPVPSLSDPFSSLQETEDPGMWPVNLSIRQRDYLLQNRVPQVTNEKGCRDWRHMSHILSVHEKSAGHTNNSLKCNQLTRALVQKSTIDAREQKLYNSEKKYWYSVIERLIYAIQYLSQQGLAFRGASKKVLISARFSVQMSFKKLYDHDN</sequence>
<feature type="compositionally biased region" description="Basic and acidic residues" evidence="1">
    <location>
        <begin position="77"/>
        <end position="91"/>
    </location>
</feature>
<protein>
    <submittedName>
        <fullName evidence="2">Zinc finger MYM-type protein 5-like</fullName>
    </submittedName>
</protein>
<gene>
    <name evidence="2" type="primary">LOC114348208</name>
</gene>
<reference evidence="2" key="1">
    <citation type="submission" date="2025-08" db="UniProtKB">
        <authorList>
            <consortium name="RefSeq"/>
        </authorList>
    </citation>
    <scope>IDENTIFICATION</scope>
    <source>
        <tissue evidence="2">Whole insect</tissue>
    </source>
</reference>
<dbReference type="AlphaFoldDB" id="A0A6P7GXZ3"/>
<proteinExistence type="predicted"/>
<feature type="non-terminal residue" evidence="2">
    <location>
        <position position="241"/>
    </location>
</feature>
<evidence type="ECO:0000313" key="2">
    <source>
        <dbReference type="RefSeq" id="XP_028154621.1"/>
    </source>
</evidence>
<accession>A0A6P7GXZ3</accession>
<organism evidence="2">
    <name type="scientific">Diabrotica virgifera virgifera</name>
    <name type="common">western corn rootworm</name>
    <dbReference type="NCBI Taxonomy" id="50390"/>
    <lineage>
        <taxon>Eukaryota</taxon>
        <taxon>Metazoa</taxon>
        <taxon>Ecdysozoa</taxon>
        <taxon>Arthropoda</taxon>
        <taxon>Hexapoda</taxon>
        <taxon>Insecta</taxon>
        <taxon>Pterygota</taxon>
        <taxon>Neoptera</taxon>
        <taxon>Endopterygota</taxon>
        <taxon>Coleoptera</taxon>
        <taxon>Polyphaga</taxon>
        <taxon>Cucujiformia</taxon>
        <taxon>Chrysomeloidea</taxon>
        <taxon>Chrysomelidae</taxon>
        <taxon>Galerucinae</taxon>
        <taxon>Diabroticina</taxon>
        <taxon>Diabroticites</taxon>
        <taxon>Diabrotica</taxon>
    </lineage>
</organism>
<dbReference type="InParanoid" id="A0A6P7GXZ3"/>